<dbReference type="FunFam" id="3.40.50.720:FF:000084">
    <property type="entry name" value="Short-chain dehydrogenase reductase"/>
    <property type="match status" value="1"/>
</dbReference>
<dbReference type="AlphaFoldDB" id="A0A1H9KJH9"/>
<dbReference type="CDD" id="cd05233">
    <property type="entry name" value="SDR_c"/>
    <property type="match status" value="1"/>
</dbReference>
<dbReference type="NCBIfam" id="NF005446">
    <property type="entry name" value="PRK07035.1"/>
    <property type="match status" value="1"/>
</dbReference>
<dbReference type="InterPro" id="IPR036291">
    <property type="entry name" value="NAD(P)-bd_dom_sf"/>
</dbReference>
<protein>
    <submittedName>
        <fullName evidence="2">NAD(P)-dependent dehydrogenase, short-chain alcohol dehydrogenase family</fullName>
    </submittedName>
</protein>
<evidence type="ECO:0000256" key="1">
    <source>
        <dbReference type="ARBA" id="ARBA00006484"/>
    </source>
</evidence>
<dbReference type="InterPro" id="IPR002347">
    <property type="entry name" value="SDR_fam"/>
</dbReference>
<dbReference type="PANTHER" id="PTHR43943">
    <property type="entry name" value="DEHYDROGENASE/REDUCTASE (SDR FAMILY) MEMBER 4"/>
    <property type="match status" value="1"/>
</dbReference>
<dbReference type="Gene3D" id="3.40.50.720">
    <property type="entry name" value="NAD(P)-binding Rossmann-like Domain"/>
    <property type="match status" value="1"/>
</dbReference>
<dbReference type="Proteomes" id="UP000199233">
    <property type="component" value="Unassembled WGS sequence"/>
</dbReference>
<evidence type="ECO:0000313" key="3">
    <source>
        <dbReference type="Proteomes" id="UP000199233"/>
    </source>
</evidence>
<comment type="similarity">
    <text evidence="1">Belongs to the short-chain dehydrogenases/reductases (SDR) family.</text>
</comment>
<dbReference type="NCBIfam" id="NF005559">
    <property type="entry name" value="PRK07231.1"/>
    <property type="match status" value="1"/>
</dbReference>
<dbReference type="Pfam" id="PF13561">
    <property type="entry name" value="adh_short_C2"/>
    <property type="match status" value="1"/>
</dbReference>
<dbReference type="PANTHER" id="PTHR43943:SF2">
    <property type="entry name" value="DEHYDROGENASE_REDUCTASE 4"/>
    <property type="match status" value="1"/>
</dbReference>
<sequence>MRTALFDLDGRVAVVTGASRGIGAATAHLLAQQGAHVVLSSRKAEDLEKVREEIIARQGKATVIAAHAGVSEDLQRLVAETVRQLGRLDVLVNNAATNPFFGHVAETPMAMVDKTVQVNLRGYFELSSLAAQQMRTQGGGAIVNIASVNGVKPGYMQGIYSITKAAVINMTQSFARECAPWKVRVNAVLPGLTDTKFASALVKNEQILSSVLKQIPLDRYAQPEEIAPAILYLASDAASYVTGTTLAVDGGLLGCGGI</sequence>
<dbReference type="PRINTS" id="PR00080">
    <property type="entry name" value="SDRFAMILY"/>
</dbReference>
<name>A0A1H9KJH9_9GAMM</name>
<gene>
    <name evidence="2" type="ORF">SAMN04488038_113141</name>
</gene>
<dbReference type="EMBL" id="FOFS01000013">
    <property type="protein sequence ID" value="SEQ99306.1"/>
    <property type="molecule type" value="Genomic_DNA"/>
</dbReference>
<dbReference type="PRINTS" id="PR00081">
    <property type="entry name" value="GDHRDH"/>
</dbReference>
<dbReference type="InterPro" id="IPR020904">
    <property type="entry name" value="Sc_DH/Rdtase_CS"/>
</dbReference>
<reference evidence="3" key="1">
    <citation type="submission" date="2016-10" db="EMBL/GenBank/DDBJ databases">
        <authorList>
            <person name="Varghese N."/>
            <person name="Submissions S."/>
        </authorList>
    </citation>
    <scope>NUCLEOTIDE SEQUENCE [LARGE SCALE GENOMIC DNA]</scope>
    <source>
        <strain evidence="3">DSM 25927</strain>
    </source>
</reference>
<accession>A0A1H9KJH9</accession>
<keyword evidence="3" id="KW-1185">Reference proteome</keyword>
<dbReference type="SUPFAM" id="SSF51735">
    <property type="entry name" value="NAD(P)-binding Rossmann-fold domains"/>
    <property type="match status" value="1"/>
</dbReference>
<organism evidence="2 3">
    <name type="scientific">Solimonas aquatica</name>
    <dbReference type="NCBI Taxonomy" id="489703"/>
    <lineage>
        <taxon>Bacteria</taxon>
        <taxon>Pseudomonadati</taxon>
        <taxon>Pseudomonadota</taxon>
        <taxon>Gammaproteobacteria</taxon>
        <taxon>Nevskiales</taxon>
        <taxon>Nevskiaceae</taxon>
        <taxon>Solimonas</taxon>
    </lineage>
</organism>
<dbReference type="PROSITE" id="PS00061">
    <property type="entry name" value="ADH_SHORT"/>
    <property type="match status" value="1"/>
</dbReference>
<dbReference type="OrthoDB" id="286404at2"/>
<dbReference type="RefSeq" id="WP_093288725.1">
    <property type="nucleotide sequence ID" value="NZ_FOFS01000013.1"/>
</dbReference>
<evidence type="ECO:0000313" key="2">
    <source>
        <dbReference type="EMBL" id="SEQ99306.1"/>
    </source>
</evidence>
<dbReference type="STRING" id="489703.SAMN04488038_113141"/>
<proteinExistence type="inferred from homology"/>